<evidence type="ECO:0000256" key="1">
    <source>
        <dbReference type="SAM" id="Phobius"/>
    </source>
</evidence>
<name>A0A0E9WHK9_ANGAN</name>
<evidence type="ECO:0000313" key="2">
    <source>
        <dbReference type="EMBL" id="JAH89761.1"/>
    </source>
</evidence>
<keyword evidence="1" id="KW-1133">Transmembrane helix</keyword>
<dbReference type="AlphaFoldDB" id="A0A0E9WHK9"/>
<reference evidence="2" key="2">
    <citation type="journal article" date="2015" name="Fish Shellfish Immunol.">
        <title>Early steps in the European eel (Anguilla anguilla)-Vibrio vulnificus interaction in the gills: Role of the RtxA13 toxin.</title>
        <authorList>
            <person name="Callol A."/>
            <person name="Pajuelo D."/>
            <person name="Ebbesson L."/>
            <person name="Teles M."/>
            <person name="MacKenzie S."/>
            <person name="Amaro C."/>
        </authorList>
    </citation>
    <scope>NUCLEOTIDE SEQUENCE</scope>
</reference>
<feature type="transmembrane region" description="Helical" evidence="1">
    <location>
        <begin position="27"/>
        <end position="47"/>
    </location>
</feature>
<keyword evidence="1" id="KW-0812">Transmembrane</keyword>
<dbReference type="EMBL" id="GBXM01018816">
    <property type="protein sequence ID" value="JAH89761.1"/>
    <property type="molecule type" value="Transcribed_RNA"/>
</dbReference>
<proteinExistence type="predicted"/>
<reference evidence="2" key="1">
    <citation type="submission" date="2014-11" db="EMBL/GenBank/DDBJ databases">
        <authorList>
            <person name="Amaro Gonzalez C."/>
        </authorList>
    </citation>
    <scope>NUCLEOTIDE SEQUENCE</scope>
</reference>
<organism evidence="2">
    <name type="scientific">Anguilla anguilla</name>
    <name type="common">European freshwater eel</name>
    <name type="synonym">Muraena anguilla</name>
    <dbReference type="NCBI Taxonomy" id="7936"/>
    <lineage>
        <taxon>Eukaryota</taxon>
        <taxon>Metazoa</taxon>
        <taxon>Chordata</taxon>
        <taxon>Craniata</taxon>
        <taxon>Vertebrata</taxon>
        <taxon>Euteleostomi</taxon>
        <taxon>Actinopterygii</taxon>
        <taxon>Neopterygii</taxon>
        <taxon>Teleostei</taxon>
        <taxon>Anguilliformes</taxon>
        <taxon>Anguillidae</taxon>
        <taxon>Anguilla</taxon>
    </lineage>
</organism>
<keyword evidence="1" id="KW-0472">Membrane</keyword>
<sequence>MWGQYKDEYLSGCGMLNHAFCVRLCHLFSLLFSVSAIFHDILLNLILRLSMAL</sequence>
<accession>A0A0E9WHK9</accession>
<protein>
    <submittedName>
        <fullName evidence="2">Uncharacterized protein</fullName>
    </submittedName>
</protein>